<keyword evidence="3" id="KW-1185">Reference proteome</keyword>
<evidence type="ECO:0000256" key="1">
    <source>
        <dbReference type="SAM" id="Coils"/>
    </source>
</evidence>
<dbReference type="Proteomes" id="UP000824469">
    <property type="component" value="Unassembled WGS sequence"/>
</dbReference>
<comment type="caution">
    <text evidence="2">The sequence shown here is derived from an EMBL/GenBank/DDBJ whole genome shotgun (WGS) entry which is preliminary data.</text>
</comment>
<feature type="non-terminal residue" evidence="2">
    <location>
        <position position="1"/>
    </location>
</feature>
<feature type="coiled-coil region" evidence="1">
    <location>
        <begin position="2"/>
        <end position="33"/>
    </location>
</feature>
<proteinExistence type="predicted"/>
<reference evidence="2 3" key="1">
    <citation type="journal article" date="2021" name="Nat. Plants">
        <title>The Taxus genome provides insights into paclitaxel biosynthesis.</title>
        <authorList>
            <person name="Xiong X."/>
            <person name="Gou J."/>
            <person name="Liao Q."/>
            <person name="Li Y."/>
            <person name="Zhou Q."/>
            <person name="Bi G."/>
            <person name="Li C."/>
            <person name="Du R."/>
            <person name="Wang X."/>
            <person name="Sun T."/>
            <person name="Guo L."/>
            <person name="Liang H."/>
            <person name="Lu P."/>
            <person name="Wu Y."/>
            <person name="Zhang Z."/>
            <person name="Ro D.K."/>
            <person name="Shang Y."/>
            <person name="Huang S."/>
            <person name="Yan J."/>
        </authorList>
    </citation>
    <scope>NUCLEOTIDE SEQUENCE [LARGE SCALE GENOMIC DNA]</scope>
    <source>
        <strain evidence="2">Ta-2019</strain>
    </source>
</reference>
<name>A0AA38KT36_TAXCH</name>
<keyword evidence="1" id="KW-0175">Coiled coil</keyword>
<evidence type="ECO:0000313" key="2">
    <source>
        <dbReference type="EMBL" id="KAH9308616.1"/>
    </source>
</evidence>
<feature type="non-terminal residue" evidence="2">
    <location>
        <position position="50"/>
    </location>
</feature>
<protein>
    <submittedName>
        <fullName evidence="2">Uncharacterized protein</fullName>
    </submittedName>
</protein>
<organism evidence="2 3">
    <name type="scientific">Taxus chinensis</name>
    <name type="common">Chinese yew</name>
    <name type="synonym">Taxus wallichiana var. chinensis</name>
    <dbReference type="NCBI Taxonomy" id="29808"/>
    <lineage>
        <taxon>Eukaryota</taxon>
        <taxon>Viridiplantae</taxon>
        <taxon>Streptophyta</taxon>
        <taxon>Embryophyta</taxon>
        <taxon>Tracheophyta</taxon>
        <taxon>Spermatophyta</taxon>
        <taxon>Pinopsida</taxon>
        <taxon>Pinidae</taxon>
        <taxon>Conifers II</taxon>
        <taxon>Cupressales</taxon>
        <taxon>Taxaceae</taxon>
        <taxon>Taxus</taxon>
    </lineage>
</organism>
<dbReference type="EMBL" id="JAHRHJ020000007">
    <property type="protein sequence ID" value="KAH9308616.1"/>
    <property type="molecule type" value="Genomic_DNA"/>
</dbReference>
<dbReference type="AlphaFoldDB" id="A0AA38KT36"/>
<sequence>RLFGWNDRIRDLEDELKKKKEELAIKKKELSQENFISSQWQTELKDEKAK</sequence>
<accession>A0AA38KT36</accession>
<gene>
    <name evidence="2" type="ORF">KI387_036527</name>
</gene>
<evidence type="ECO:0000313" key="3">
    <source>
        <dbReference type="Proteomes" id="UP000824469"/>
    </source>
</evidence>